<dbReference type="Pfam" id="PF16925">
    <property type="entry name" value="TetR_C_13"/>
    <property type="match status" value="1"/>
</dbReference>
<evidence type="ECO:0000256" key="1">
    <source>
        <dbReference type="ARBA" id="ARBA00023015"/>
    </source>
</evidence>
<dbReference type="PROSITE" id="PS50977">
    <property type="entry name" value="HTH_TETR_2"/>
    <property type="match status" value="1"/>
</dbReference>
<evidence type="ECO:0000259" key="6">
    <source>
        <dbReference type="PROSITE" id="PS50977"/>
    </source>
</evidence>
<keyword evidence="2 4" id="KW-0238">DNA-binding</keyword>
<dbReference type="PRINTS" id="PR00455">
    <property type="entry name" value="HTHTETR"/>
</dbReference>
<name>A0A074JJ75_9RHOB</name>
<evidence type="ECO:0000256" key="4">
    <source>
        <dbReference type="PROSITE-ProRule" id="PRU00335"/>
    </source>
</evidence>
<evidence type="ECO:0000313" key="8">
    <source>
        <dbReference type="Proteomes" id="UP000027432"/>
    </source>
</evidence>
<dbReference type="SUPFAM" id="SSF48498">
    <property type="entry name" value="Tetracyclin repressor-like, C-terminal domain"/>
    <property type="match status" value="1"/>
</dbReference>
<dbReference type="PANTHER" id="PTHR47506:SF6">
    <property type="entry name" value="HTH-TYPE TRANSCRIPTIONAL REPRESSOR NEMR"/>
    <property type="match status" value="1"/>
</dbReference>
<gene>
    <name evidence="7" type="ORF">TP2_00060</name>
</gene>
<accession>A0A074JJ75</accession>
<keyword evidence="8" id="KW-1185">Reference proteome</keyword>
<dbReference type="Pfam" id="PF00440">
    <property type="entry name" value="TetR_N"/>
    <property type="match status" value="1"/>
</dbReference>
<evidence type="ECO:0000256" key="2">
    <source>
        <dbReference type="ARBA" id="ARBA00023125"/>
    </source>
</evidence>
<sequence length="213" mass="23515">MSAPAPDSNAPRRRGRPPRKPDDQAARKALIRAGLVQLTERGYTNVGLDEITAAAGVTKGSFYHYFPTKAAFGAELIEAYGTYFRDKLSLSLNRADLTPLARLHAFTRDAEAGMARYDFRRGCLIGNLGQEMGTLPEDYRARLIVVLESWQALVADCLRAGQTAGEVPAHQDPDTLAEIFWTGWEGAVLRAKLQHSPEPLRRFADGFLRLAQS</sequence>
<dbReference type="STRING" id="1353537.TP2_00060"/>
<comment type="caution">
    <text evidence="7">The sequence shown here is derived from an EMBL/GenBank/DDBJ whole genome shotgun (WGS) entry which is preliminary data.</text>
</comment>
<dbReference type="PANTHER" id="PTHR47506">
    <property type="entry name" value="TRANSCRIPTIONAL REGULATORY PROTEIN"/>
    <property type="match status" value="1"/>
</dbReference>
<dbReference type="Proteomes" id="UP000027432">
    <property type="component" value="Unassembled WGS sequence"/>
</dbReference>
<dbReference type="InterPro" id="IPR036271">
    <property type="entry name" value="Tet_transcr_reg_TetR-rel_C_sf"/>
</dbReference>
<evidence type="ECO:0000256" key="5">
    <source>
        <dbReference type="SAM" id="MobiDB-lite"/>
    </source>
</evidence>
<feature type="domain" description="HTH tetR-type" evidence="6">
    <location>
        <begin position="24"/>
        <end position="84"/>
    </location>
</feature>
<dbReference type="OrthoDB" id="9811084at2"/>
<dbReference type="EMBL" id="AUND01000001">
    <property type="protein sequence ID" value="KEO55945.1"/>
    <property type="molecule type" value="Genomic_DNA"/>
</dbReference>
<feature type="DNA-binding region" description="H-T-H motif" evidence="4">
    <location>
        <begin position="47"/>
        <end position="66"/>
    </location>
</feature>
<dbReference type="InterPro" id="IPR009057">
    <property type="entry name" value="Homeodomain-like_sf"/>
</dbReference>
<evidence type="ECO:0000313" key="7">
    <source>
        <dbReference type="EMBL" id="KEO55945.1"/>
    </source>
</evidence>
<proteinExistence type="predicted"/>
<evidence type="ECO:0000256" key="3">
    <source>
        <dbReference type="ARBA" id="ARBA00023163"/>
    </source>
</evidence>
<dbReference type="InterPro" id="IPR001647">
    <property type="entry name" value="HTH_TetR"/>
</dbReference>
<dbReference type="AlphaFoldDB" id="A0A074JJ75"/>
<dbReference type="RefSeq" id="WP_038072048.1">
    <property type="nucleotide sequence ID" value="NZ_AUND01000001.1"/>
</dbReference>
<dbReference type="InterPro" id="IPR011075">
    <property type="entry name" value="TetR_C"/>
</dbReference>
<keyword evidence="1" id="KW-0805">Transcription regulation</keyword>
<keyword evidence="3" id="KW-0804">Transcription</keyword>
<organism evidence="7 8">
    <name type="scientific">Thioclava pacifica DSM 10166</name>
    <dbReference type="NCBI Taxonomy" id="1353537"/>
    <lineage>
        <taxon>Bacteria</taxon>
        <taxon>Pseudomonadati</taxon>
        <taxon>Pseudomonadota</taxon>
        <taxon>Alphaproteobacteria</taxon>
        <taxon>Rhodobacterales</taxon>
        <taxon>Paracoccaceae</taxon>
        <taxon>Thioclava</taxon>
    </lineage>
</organism>
<protein>
    <recommendedName>
        <fullName evidence="6">HTH tetR-type domain-containing protein</fullName>
    </recommendedName>
</protein>
<reference evidence="7 8" key="1">
    <citation type="submission" date="2013-07" db="EMBL/GenBank/DDBJ databases">
        <title>Thioclava pacifica DSM 10166 Genome Sequencing.</title>
        <authorList>
            <person name="Lai Q."/>
            <person name="Shao Z."/>
        </authorList>
    </citation>
    <scope>NUCLEOTIDE SEQUENCE [LARGE SCALE GENOMIC DNA]</scope>
    <source>
        <strain evidence="7 8">DSM 10166</strain>
    </source>
</reference>
<dbReference type="SUPFAM" id="SSF46689">
    <property type="entry name" value="Homeodomain-like"/>
    <property type="match status" value="1"/>
</dbReference>
<dbReference type="Gene3D" id="1.10.357.10">
    <property type="entry name" value="Tetracycline Repressor, domain 2"/>
    <property type="match status" value="1"/>
</dbReference>
<feature type="region of interest" description="Disordered" evidence="5">
    <location>
        <begin position="1"/>
        <end position="24"/>
    </location>
</feature>
<dbReference type="eggNOG" id="COG1309">
    <property type="taxonomic scope" value="Bacteria"/>
</dbReference>
<dbReference type="GO" id="GO:0003677">
    <property type="term" value="F:DNA binding"/>
    <property type="evidence" value="ECO:0007669"/>
    <property type="project" value="UniProtKB-UniRule"/>
</dbReference>